<dbReference type="InterPro" id="IPR011005">
    <property type="entry name" value="Dihydropteroate_synth-like_sf"/>
</dbReference>
<dbReference type="EMBL" id="JBANRG010000014">
    <property type="protein sequence ID" value="KAK7460898.1"/>
    <property type="molecule type" value="Genomic_DNA"/>
</dbReference>
<gene>
    <name evidence="11" type="primary">FOL1_1</name>
    <name evidence="11" type="ORF">VKT23_008826</name>
</gene>
<dbReference type="SUPFAM" id="SSF55620">
    <property type="entry name" value="Tetrahydrobiopterin biosynthesis enzymes-like"/>
    <property type="match status" value="2"/>
</dbReference>
<protein>
    <recommendedName>
        <fullName evidence="3">2-amino-4-hydroxy-6-hydroxymethyldihydropteridine diphosphokinase</fullName>
        <ecNumber evidence="3">2.7.6.3</ecNumber>
    </recommendedName>
</protein>
<dbReference type="InterPro" id="IPR000550">
    <property type="entry name" value="Hppk"/>
</dbReference>
<keyword evidence="8" id="KW-0289">Folate biosynthesis</keyword>
<reference evidence="11 12" key="1">
    <citation type="submission" date="2024-01" db="EMBL/GenBank/DDBJ databases">
        <title>A draft genome for the cacao thread blight pathogen Marasmiellus scandens.</title>
        <authorList>
            <person name="Baruah I.K."/>
            <person name="Leung J."/>
            <person name="Bukari Y."/>
            <person name="Amoako-Attah I."/>
            <person name="Meinhardt L.W."/>
            <person name="Bailey B.A."/>
            <person name="Cohen S.P."/>
        </authorList>
    </citation>
    <scope>NUCLEOTIDE SEQUENCE [LARGE SCALE GENOMIC DNA]</scope>
    <source>
        <strain evidence="11 12">GH-19</strain>
    </source>
</reference>
<dbReference type="InterPro" id="IPR035907">
    <property type="entry name" value="Hppk_sf"/>
</dbReference>
<evidence type="ECO:0000256" key="6">
    <source>
        <dbReference type="ARBA" id="ARBA00022777"/>
    </source>
</evidence>
<feature type="domain" description="Pterin-binding" evidence="10">
    <location>
        <begin position="547"/>
        <end position="875"/>
    </location>
</feature>
<dbReference type="PROSITE" id="PS00794">
    <property type="entry name" value="HPPK"/>
    <property type="match status" value="1"/>
</dbReference>
<dbReference type="PROSITE" id="PS00793">
    <property type="entry name" value="DHPS_2"/>
    <property type="match status" value="1"/>
</dbReference>
<accession>A0ABR1JFP0</accession>
<dbReference type="InterPro" id="IPR006157">
    <property type="entry name" value="FolB_dom"/>
</dbReference>
<feature type="region of interest" description="Disordered" evidence="9">
    <location>
        <begin position="15"/>
        <end position="34"/>
    </location>
</feature>
<dbReference type="EC" id="2.7.6.3" evidence="3"/>
<sequence>MDIIRVNSLSLTPRLAGGSRWPAKDPSSPPKPQPVLVTLSVPHDISSTAKTDELEHSINYSTLASSIRDKIDTSQSFESLEDLTHSIFDVLLSPAAKGTPRLSGVQLKVTQVKPPLHCKSVSVEAEATRSGDSSWNLTLNGIIHRIEDLECDLIVGINPAERVEKQLVRINITAETLGHMGTKEKLDLKSKECWIDFRALIRTVYEVVSKSSFLTLEALASLIAVETLKYIYAANSSARASSSAYCPKVTVKAAKPYAIVFAESSEVEISRRWIDYPDEFAAMAASMSLPKSASSLGQAQPHTAAVALGSNLGDRFQNIETALRLLEHPRNVFQVSDSKDMELPDEAFLSIVNTSFLYESAPMYVTDQPAFVNCVVLINTNLQPTTLLSLFKKVEVLVGRVPSIRNGPRAVDLDLLLYDEDVVDTRSPEKRINLDNLQGELVVPHPRMQEREFVLRPLCDMIPTYIHPILRKPISQLLNELLISLNEEEYEPMRRVVPFPKYPLPSTPALFSFIDPVPPTSTYWTYPSPITSSRQLGSKPRNQKYRTYLMSTLNTTPDSFSDGSRHNTLPTALGYALSSYQQGADILDIGGYSTRPGAAFVGPSEEVNRVVPVVEAIRNGNLSSASDKGDTEGLKDMLISLDTFRPEVAEAGILAGANCINDVYAFSGPAYPTSSMEETDSASLHDNKTPAMYTSEMKSIARKYAVPVVLMHSRGDAGSNKDYSAYSYSQDSSVIEAIRIELGSKVDQIVLGPFGVRRWLVIVDPGVGFSKTVEGNLDILRDAGRVVSDVMVGPLGKQRRNPLVGYPQLIGASRKSFLGKILEEGTKDKGKDKGGRETKPDERTFATAAAVSAAVQQGALVVRVHDVREMSDVVQVTDRIWK</sequence>
<dbReference type="NCBIfam" id="TIGR01498">
    <property type="entry name" value="folK"/>
    <property type="match status" value="1"/>
</dbReference>
<evidence type="ECO:0000256" key="5">
    <source>
        <dbReference type="ARBA" id="ARBA00022741"/>
    </source>
</evidence>
<keyword evidence="5" id="KW-0547">Nucleotide-binding</keyword>
<evidence type="ECO:0000256" key="2">
    <source>
        <dbReference type="ARBA" id="ARBA00009640"/>
    </source>
</evidence>
<comment type="similarity">
    <text evidence="2">In the N-terminal section; belongs to the DHNA family.</text>
</comment>
<dbReference type="Pfam" id="PF02152">
    <property type="entry name" value="FolB"/>
    <property type="match status" value="2"/>
</dbReference>
<dbReference type="SUPFAM" id="SSF51717">
    <property type="entry name" value="Dihydropteroate synthetase-like"/>
    <property type="match status" value="1"/>
</dbReference>
<dbReference type="PANTHER" id="PTHR20941:SF1">
    <property type="entry name" value="FOLIC ACID SYNTHESIS PROTEIN FOL1"/>
    <property type="match status" value="1"/>
</dbReference>
<dbReference type="Pfam" id="PF00809">
    <property type="entry name" value="Pterin_bind"/>
    <property type="match status" value="1"/>
</dbReference>
<keyword evidence="7" id="KW-0067">ATP-binding</keyword>
<dbReference type="Proteomes" id="UP001498398">
    <property type="component" value="Unassembled WGS sequence"/>
</dbReference>
<dbReference type="Gene3D" id="3.20.20.20">
    <property type="entry name" value="Dihydropteroate synthase-like"/>
    <property type="match status" value="1"/>
</dbReference>
<evidence type="ECO:0000259" key="10">
    <source>
        <dbReference type="PROSITE" id="PS50972"/>
    </source>
</evidence>
<dbReference type="PANTHER" id="PTHR20941">
    <property type="entry name" value="FOLATE SYNTHESIS PROTEINS"/>
    <property type="match status" value="1"/>
</dbReference>
<comment type="caution">
    <text evidence="11">The sequence shown here is derived from an EMBL/GenBank/DDBJ whole genome shotgun (WGS) entry which is preliminary data.</text>
</comment>
<dbReference type="InterPro" id="IPR000489">
    <property type="entry name" value="Pterin-binding_dom"/>
</dbReference>
<name>A0ABR1JFP0_9AGAR</name>
<keyword evidence="4" id="KW-0808">Transferase</keyword>
<dbReference type="CDD" id="cd00483">
    <property type="entry name" value="HPPK"/>
    <property type="match status" value="1"/>
</dbReference>
<dbReference type="Gene3D" id="3.30.70.560">
    <property type="entry name" value="7,8-Dihydro-6-hydroxymethylpterin-pyrophosphokinase HPPK"/>
    <property type="match status" value="1"/>
</dbReference>
<evidence type="ECO:0000313" key="11">
    <source>
        <dbReference type="EMBL" id="KAK7460898.1"/>
    </source>
</evidence>
<dbReference type="Pfam" id="PF01288">
    <property type="entry name" value="HPPK"/>
    <property type="match status" value="1"/>
</dbReference>
<evidence type="ECO:0000256" key="9">
    <source>
        <dbReference type="SAM" id="MobiDB-lite"/>
    </source>
</evidence>
<proteinExistence type="inferred from homology"/>
<organism evidence="11 12">
    <name type="scientific">Marasmiellus scandens</name>
    <dbReference type="NCBI Taxonomy" id="2682957"/>
    <lineage>
        <taxon>Eukaryota</taxon>
        <taxon>Fungi</taxon>
        <taxon>Dikarya</taxon>
        <taxon>Basidiomycota</taxon>
        <taxon>Agaricomycotina</taxon>
        <taxon>Agaricomycetes</taxon>
        <taxon>Agaricomycetidae</taxon>
        <taxon>Agaricales</taxon>
        <taxon>Marasmiineae</taxon>
        <taxon>Omphalotaceae</taxon>
        <taxon>Marasmiellus</taxon>
    </lineage>
</organism>
<dbReference type="SMART" id="SM00905">
    <property type="entry name" value="FolB"/>
    <property type="match status" value="2"/>
</dbReference>
<evidence type="ECO:0000256" key="7">
    <source>
        <dbReference type="ARBA" id="ARBA00022840"/>
    </source>
</evidence>
<keyword evidence="12" id="KW-1185">Reference proteome</keyword>
<dbReference type="SUPFAM" id="SSF55083">
    <property type="entry name" value="6-hydroxymethyl-7,8-dihydropterin pyrophosphokinase, HPPK"/>
    <property type="match status" value="1"/>
</dbReference>
<dbReference type="Gene3D" id="3.30.1130.10">
    <property type="match status" value="2"/>
</dbReference>
<evidence type="ECO:0000256" key="3">
    <source>
        <dbReference type="ARBA" id="ARBA00013253"/>
    </source>
</evidence>
<keyword evidence="6" id="KW-0418">Kinase</keyword>
<evidence type="ECO:0000256" key="4">
    <source>
        <dbReference type="ARBA" id="ARBA00022679"/>
    </source>
</evidence>
<dbReference type="InterPro" id="IPR045031">
    <property type="entry name" value="DHP_synth-like"/>
</dbReference>
<comment type="pathway">
    <text evidence="1">Cofactor biosynthesis; tetrahydrofolate biosynthesis; 2-amino-4-hydroxy-6-hydroxymethyl-7,8-dihydropteridine diphosphate from 7,8-dihydroneopterin triphosphate: step 4/4.</text>
</comment>
<evidence type="ECO:0000256" key="1">
    <source>
        <dbReference type="ARBA" id="ARBA00005051"/>
    </source>
</evidence>
<evidence type="ECO:0000313" key="12">
    <source>
        <dbReference type="Proteomes" id="UP001498398"/>
    </source>
</evidence>
<dbReference type="PROSITE" id="PS50972">
    <property type="entry name" value="PTERIN_BINDING"/>
    <property type="match status" value="1"/>
</dbReference>
<dbReference type="InterPro" id="IPR043133">
    <property type="entry name" value="GTP-CH-I_C/QueF"/>
</dbReference>
<evidence type="ECO:0000256" key="8">
    <source>
        <dbReference type="ARBA" id="ARBA00022909"/>
    </source>
</evidence>